<dbReference type="EMBL" id="CP046072">
    <property type="protein sequence ID" value="QSZ41368.1"/>
    <property type="molecule type" value="Genomic_DNA"/>
</dbReference>
<dbReference type="AlphaFoldDB" id="A0A975AZG6"/>
<organism evidence="2 3">
    <name type="scientific">Sulfurimonas aquatica</name>
    <dbReference type="NCBI Taxonomy" id="2672570"/>
    <lineage>
        <taxon>Bacteria</taxon>
        <taxon>Pseudomonadati</taxon>
        <taxon>Campylobacterota</taxon>
        <taxon>Epsilonproteobacteria</taxon>
        <taxon>Campylobacterales</taxon>
        <taxon>Sulfurimonadaceae</taxon>
        <taxon>Sulfurimonas</taxon>
    </lineage>
</organism>
<evidence type="ECO:0000313" key="3">
    <source>
        <dbReference type="Proteomes" id="UP000671852"/>
    </source>
</evidence>
<dbReference type="Pfam" id="PF04231">
    <property type="entry name" value="Endonuclease_1"/>
    <property type="match status" value="1"/>
</dbReference>
<dbReference type="GO" id="GO:0004518">
    <property type="term" value="F:nuclease activity"/>
    <property type="evidence" value="ECO:0007669"/>
    <property type="project" value="InterPro"/>
</dbReference>
<dbReference type="InterPro" id="IPR007346">
    <property type="entry name" value="Endonuclease-I"/>
</dbReference>
<accession>A0A975AZG6</accession>
<evidence type="ECO:0000256" key="1">
    <source>
        <dbReference type="ARBA" id="ARBA00006429"/>
    </source>
</evidence>
<reference evidence="2" key="1">
    <citation type="submission" date="2019-11" db="EMBL/GenBank/DDBJ databases">
        <authorList>
            <person name="Kojima H."/>
        </authorList>
    </citation>
    <scope>NUCLEOTIDE SEQUENCE</scope>
    <source>
        <strain evidence="2">H1576</strain>
    </source>
</reference>
<protein>
    <submittedName>
        <fullName evidence="2">Uncharacterized protein</fullName>
    </submittedName>
</protein>
<sequence length="103" mass="12420">MFPVVGELNAYRKNFRFDFEEASGGQYGECKFDVLFKDKRARVKEELSGVIARDYLYFNKQYKMKLSNQELKKYQALNHQYLLRLCIIYWNDKKSGAFKIYYV</sequence>
<dbReference type="KEGG" id="saqt:GJV85_04355"/>
<gene>
    <name evidence="2" type="ORF">GJV85_04355</name>
</gene>
<dbReference type="Proteomes" id="UP000671852">
    <property type="component" value="Chromosome"/>
</dbReference>
<reference evidence="2" key="2">
    <citation type="submission" date="2021-04" db="EMBL/GenBank/DDBJ databases">
        <title>Isolation and characterization of a novel species of the genus Sulfurimonas.</title>
        <authorList>
            <person name="Fukui M."/>
        </authorList>
    </citation>
    <scope>NUCLEOTIDE SEQUENCE</scope>
    <source>
        <strain evidence="2">H1576</strain>
    </source>
</reference>
<name>A0A975AZG6_9BACT</name>
<keyword evidence="3" id="KW-1185">Reference proteome</keyword>
<dbReference type="SUPFAM" id="SSF54060">
    <property type="entry name" value="His-Me finger endonucleases"/>
    <property type="match status" value="1"/>
</dbReference>
<dbReference type="InterPro" id="IPR044925">
    <property type="entry name" value="His-Me_finger_sf"/>
</dbReference>
<proteinExistence type="inferred from homology"/>
<evidence type="ECO:0000313" key="2">
    <source>
        <dbReference type="EMBL" id="QSZ41368.1"/>
    </source>
</evidence>
<dbReference type="RefSeq" id="WP_207562647.1">
    <property type="nucleotide sequence ID" value="NZ_CP046072.1"/>
</dbReference>
<comment type="similarity">
    <text evidence="1">Belongs to the EndA/NucM nuclease family.</text>
</comment>